<keyword evidence="11" id="KW-0539">Nucleus</keyword>
<keyword evidence="9" id="KW-0276">Fatty acid metabolism</keyword>
<evidence type="ECO:0000256" key="7">
    <source>
        <dbReference type="ARBA" id="ARBA00022490"/>
    </source>
</evidence>
<evidence type="ECO:0000256" key="2">
    <source>
        <dbReference type="ARBA" id="ARBA00004496"/>
    </source>
</evidence>
<evidence type="ECO:0000256" key="6">
    <source>
        <dbReference type="ARBA" id="ARBA00022487"/>
    </source>
</evidence>
<comment type="similarity">
    <text evidence="3">Belongs to the AB hydrolase superfamily. AB hydrolase 2 family.</text>
</comment>
<dbReference type="AlphaFoldDB" id="A0A167REW0"/>
<dbReference type="Pfam" id="PF02230">
    <property type="entry name" value="Abhydrolase_2"/>
    <property type="match status" value="1"/>
</dbReference>
<dbReference type="EMBL" id="KV440971">
    <property type="protein sequence ID" value="OAD81488.1"/>
    <property type="molecule type" value="Genomic_DNA"/>
</dbReference>
<dbReference type="Gene3D" id="3.40.50.1820">
    <property type="entry name" value="alpha/beta hydrolase"/>
    <property type="match status" value="1"/>
</dbReference>
<dbReference type="RefSeq" id="XP_018299528.1">
    <property type="nucleotide sequence ID" value="XM_018438962.1"/>
</dbReference>
<dbReference type="GO" id="GO:0006631">
    <property type="term" value="P:fatty acid metabolic process"/>
    <property type="evidence" value="ECO:0007669"/>
    <property type="project" value="UniProtKB-KW"/>
</dbReference>
<proteinExistence type="inferred from homology"/>
<dbReference type="SUPFAM" id="SSF53474">
    <property type="entry name" value="alpha/beta-Hydrolases"/>
    <property type="match status" value="1"/>
</dbReference>
<gene>
    <name evidence="16" type="ORF">PHYBLDRAFT_184627</name>
</gene>
<evidence type="ECO:0000256" key="4">
    <source>
        <dbReference type="ARBA" id="ARBA00012423"/>
    </source>
</evidence>
<reference evidence="17" key="1">
    <citation type="submission" date="2015-06" db="EMBL/GenBank/DDBJ databases">
        <title>Expansion of signal transduction pathways in fungi by whole-genome duplication.</title>
        <authorList>
            <consortium name="DOE Joint Genome Institute"/>
            <person name="Corrochano L.M."/>
            <person name="Kuo A."/>
            <person name="Marcet-Houben M."/>
            <person name="Polaino S."/>
            <person name="Salamov A."/>
            <person name="Villalobos J.M."/>
            <person name="Alvarez M.I."/>
            <person name="Avalos J."/>
            <person name="Benito E.P."/>
            <person name="Benoit I."/>
            <person name="Burger G."/>
            <person name="Camino L.P."/>
            <person name="Canovas D."/>
            <person name="Cerda-Olmedo E."/>
            <person name="Cheng J.-F."/>
            <person name="Dominguez A."/>
            <person name="Elias M."/>
            <person name="Eslava A.P."/>
            <person name="Glaser F."/>
            <person name="Grimwood J."/>
            <person name="Gutierrez G."/>
            <person name="Heitman J."/>
            <person name="Henrissat B."/>
            <person name="Iturriaga E.A."/>
            <person name="Lang B.F."/>
            <person name="Lavin J.L."/>
            <person name="Lee S."/>
            <person name="Li W."/>
            <person name="Lindquist E."/>
            <person name="Lopez-Garcia S."/>
            <person name="Luque E.M."/>
            <person name="Marcos A.T."/>
            <person name="Martin J."/>
            <person name="McCluskey K."/>
            <person name="Medina H.R."/>
            <person name="Miralles-Duran A."/>
            <person name="Miyazaki A."/>
            <person name="Munoz-Torres E."/>
            <person name="Oguiza J.A."/>
            <person name="Ohm R."/>
            <person name="Olmedo M."/>
            <person name="Orejas M."/>
            <person name="Ortiz-Castellanos L."/>
            <person name="Pisabarro A.G."/>
            <person name="Rodriguez-Romero J."/>
            <person name="Ruiz-Herrera J."/>
            <person name="Ruiz-Vazquez R."/>
            <person name="Sanz C."/>
            <person name="Schackwitz W."/>
            <person name="Schmutz J."/>
            <person name="Shahriari M."/>
            <person name="Shelest E."/>
            <person name="Silva-Franco F."/>
            <person name="Soanes D."/>
            <person name="Syed K."/>
            <person name="Tagua V.G."/>
            <person name="Talbot N.J."/>
            <person name="Thon M."/>
            <person name="De vries R.P."/>
            <person name="Wiebenga A."/>
            <person name="Yadav J.S."/>
            <person name="Braun E.L."/>
            <person name="Baker S."/>
            <person name="Garre V."/>
            <person name="Horwitz B."/>
            <person name="Torres-Martinez S."/>
            <person name="Idnurm A."/>
            <person name="Herrera-Estrella A."/>
            <person name="Gabaldon T."/>
            <person name="Grigoriev I.V."/>
        </authorList>
    </citation>
    <scope>NUCLEOTIDE SEQUENCE [LARGE SCALE GENOMIC DNA]</scope>
    <source>
        <strain evidence="17">NRRL 1555(-)</strain>
    </source>
</reference>
<evidence type="ECO:0000256" key="3">
    <source>
        <dbReference type="ARBA" id="ARBA00006499"/>
    </source>
</evidence>
<organism evidence="16 17">
    <name type="scientific">Phycomyces blakesleeanus (strain ATCC 8743b / DSM 1359 / FGSC 10004 / NBRC 33097 / NRRL 1555)</name>
    <dbReference type="NCBI Taxonomy" id="763407"/>
    <lineage>
        <taxon>Eukaryota</taxon>
        <taxon>Fungi</taxon>
        <taxon>Fungi incertae sedis</taxon>
        <taxon>Mucoromycota</taxon>
        <taxon>Mucoromycotina</taxon>
        <taxon>Mucoromycetes</taxon>
        <taxon>Mucorales</taxon>
        <taxon>Phycomycetaceae</taxon>
        <taxon>Phycomyces</taxon>
    </lineage>
</organism>
<evidence type="ECO:0000259" key="15">
    <source>
        <dbReference type="Pfam" id="PF02230"/>
    </source>
</evidence>
<evidence type="ECO:0000256" key="14">
    <source>
        <dbReference type="ARBA" id="ARBA00047337"/>
    </source>
</evidence>
<protein>
    <recommendedName>
        <fullName evidence="5">Acyl-protein thioesterase 1</fullName>
        <ecNumber evidence="4">3.1.2.22</ecNumber>
    </recommendedName>
    <alternativeName>
        <fullName evidence="13">Palmitoyl-protein hydrolase</fullName>
    </alternativeName>
</protein>
<dbReference type="PANTHER" id="PTHR10655:SF17">
    <property type="entry name" value="LYSOPHOSPHOLIPASE-LIKE PROTEIN 1"/>
    <property type="match status" value="1"/>
</dbReference>
<dbReference type="GO" id="GO:0005737">
    <property type="term" value="C:cytoplasm"/>
    <property type="evidence" value="ECO:0007669"/>
    <property type="project" value="UniProtKB-SubCell"/>
</dbReference>
<keyword evidence="17" id="KW-1185">Reference proteome</keyword>
<name>A0A167REW0_PHYB8</name>
<keyword evidence="6" id="KW-0719">Serine esterase</keyword>
<dbReference type="GeneID" id="28999868"/>
<keyword evidence="8" id="KW-0378">Hydrolase</keyword>
<dbReference type="EC" id="3.1.2.22" evidence="4"/>
<comment type="catalytic activity">
    <reaction evidence="14">
        <text>S-hexadecanoyl-L-cysteinyl-[protein] + H2O = L-cysteinyl-[protein] + hexadecanoate + H(+)</text>
        <dbReference type="Rhea" id="RHEA:19233"/>
        <dbReference type="Rhea" id="RHEA-COMP:10131"/>
        <dbReference type="Rhea" id="RHEA-COMP:11032"/>
        <dbReference type="ChEBI" id="CHEBI:7896"/>
        <dbReference type="ChEBI" id="CHEBI:15377"/>
        <dbReference type="ChEBI" id="CHEBI:15378"/>
        <dbReference type="ChEBI" id="CHEBI:29950"/>
        <dbReference type="ChEBI" id="CHEBI:74151"/>
        <dbReference type="EC" id="3.1.2.22"/>
    </reaction>
</comment>
<dbReference type="FunCoup" id="A0A167REW0">
    <property type="interactions" value="465"/>
</dbReference>
<sequence>MSALSSVIINASTKQTATVVWMHGLGDSGAGWSFLAEQLSGLFPYVKWILPNAPSIPVTLNGGMSMPAWFDIKELGRKNATSEDRDGMLQSVTTINKILRDEVDKGIPANRIVLGGFSQGSVMSLLAGLTSEYKLAAIIGCSGWLPMPDRIQNMASDANKKTPILMCHGDADPVVNYTFGKESAERLQQLKYDVEFKTYHNLGHSAAPQELLDISSFLKKNIPSV</sequence>
<evidence type="ECO:0000313" key="16">
    <source>
        <dbReference type="EMBL" id="OAD81488.1"/>
    </source>
</evidence>
<dbReference type="STRING" id="763407.A0A167REW0"/>
<dbReference type="FunFam" id="3.40.50.1820:FF:000276">
    <property type="entry name" value="Acyl-protein thioesterase 1"/>
    <property type="match status" value="1"/>
</dbReference>
<evidence type="ECO:0000256" key="12">
    <source>
        <dbReference type="ARBA" id="ARBA00029392"/>
    </source>
</evidence>
<feature type="domain" description="Phospholipase/carboxylesterase/thioesterase" evidence="15">
    <location>
        <begin position="6"/>
        <end position="222"/>
    </location>
</feature>
<evidence type="ECO:0000256" key="11">
    <source>
        <dbReference type="ARBA" id="ARBA00023242"/>
    </source>
</evidence>
<dbReference type="GO" id="GO:0052689">
    <property type="term" value="F:carboxylic ester hydrolase activity"/>
    <property type="evidence" value="ECO:0007669"/>
    <property type="project" value="UniProtKB-KW"/>
</dbReference>
<dbReference type="InterPro" id="IPR050565">
    <property type="entry name" value="LYPA1-2/EST-like"/>
</dbReference>
<keyword evidence="10" id="KW-0443">Lipid metabolism</keyword>
<accession>A0A167REW0</accession>
<evidence type="ECO:0000313" key="17">
    <source>
        <dbReference type="Proteomes" id="UP000077315"/>
    </source>
</evidence>
<dbReference type="OrthoDB" id="2418081at2759"/>
<keyword evidence="7" id="KW-0963">Cytoplasm</keyword>
<evidence type="ECO:0000256" key="1">
    <source>
        <dbReference type="ARBA" id="ARBA00004123"/>
    </source>
</evidence>
<dbReference type="PANTHER" id="PTHR10655">
    <property type="entry name" value="LYSOPHOSPHOLIPASE-RELATED"/>
    <property type="match status" value="1"/>
</dbReference>
<dbReference type="GO" id="GO:0008474">
    <property type="term" value="F:palmitoyl-(protein) hydrolase activity"/>
    <property type="evidence" value="ECO:0007669"/>
    <property type="project" value="UniProtKB-EC"/>
</dbReference>
<dbReference type="InterPro" id="IPR003140">
    <property type="entry name" value="PLipase/COase/thioEstase"/>
</dbReference>
<evidence type="ECO:0000256" key="10">
    <source>
        <dbReference type="ARBA" id="ARBA00023098"/>
    </source>
</evidence>
<evidence type="ECO:0000256" key="13">
    <source>
        <dbReference type="ARBA" id="ARBA00031195"/>
    </source>
</evidence>
<dbReference type="Proteomes" id="UP000077315">
    <property type="component" value="Unassembled WGS sequence"/>
</dbReference>
<comment type="subcellular location">
    <subcellularLocation>
        <location evidence="2">Cytoplasm</location>
    </subcellularLocation>
    <subcellularLocation>
        <location evidence="1">Nucleus</location>
    </subcellularLocation>
</comment>
<dbReference type="VEuPathDB" id="FungiDB:PHYBLDRAFT_184627"/>
<dbReference type="InterPro" id="IPR029058">
    <property type="entry name" value="AB_hydrolase_fold"/>
</dbReference>
<evidence type="ECO:0000256" key="9">
    <source>
        <dbReference type="ARBA" id="ARBA00022832"/>
    </source>
</evidence>
<comment type="function">
    <text evidence="12">Hydrolyzes fatty acids from S-acylated cysteine residues in proteins with a strong preference for palmitoylated G-alpha proteins over other acyl substrates. Mediates the deacylation of G-alpha proteins such as GPA1 in vivo, but has weak or no activity toward palmitoylated Ras proteins. Has weak lysophospholipase activity in vitro; however such activity may not exist in vivo.</text>
</comment>
<dbReference type="InParanoid" id="A0A167REW0"/>
<dbReference type="GO" id="GO:0005634">
    <property type="term" value="C:nucleus"/>
    <property type="evidence" value="ECO:0007669"/>
    <property type="project" value="UniProtKB-SubCell"/>
</dbReference>
<evidence type="ECO:0000256" key="8">
    <source>
        <dbReference type="ARBA" id="ARBA00022801"/>
    </source>
</evidence>
<evidence type="ECO:0000256" key="5">
    <source>
        <dbReference type="ARBA" id="ARBA00014923"/>
    </source>
</evidence>